<dbReference type="InterPro" id="IPR000390">
    <property type="entry name" value="Small_drug/metabolite_transptr"/>
</dbReference>
<dbReference type="SUPFAM" id="SSF103481">
    <property type="entry name" value="Multidrug resistance efflux transporter EmrE"/>
    <property type="match status" value="1"/>
</dbReference>
<evidence type="ECO:0000313" key="10">
    <source>
        <dbReference type="Proteomes" id="UP000198584"/>
    </source>
</evidence>
<evidence type="ECO:0000256" key="3">
    <source>
        <dbReference type="ARBA" id="ARBA00022475"/>
    </source>
</evidence>
<evidence type="ECO:0000256" key="8">
    <source>
        <dbReference type="SAM" id="Phobius"/>
    </source>
</evidence>
<dbReference type="InterPro" id="IPR045324">
    <property type="entry name" value="Small_multidrug_res"/>
</dbReference>
<keyword evidence="5 8" id="KW-1133">Transmembrane helix</keyword>
<dbReference type="GO" id="GO:0005886">
    <property type="term" value="C:plasma membrane"/>
    <property type="evidence" value="ECO:0007669"/>
    <property type="project" value="UniProtKB-SubCell"/>
</dbReference>
<dbReference type="InterPro" id="IPR037185">
    <property type="entry name" value="EmrE-like"/>
</dbReference>
<accession>A0A1H4GCW2</accession>
<dbReference type="STRING" id="571932.SAMN05421743_11548"/>
<evidence type="ECO:0000256" key="4">
    <source>
        <dbReference type="ARBA" id="ARBA00022692"/>
    </source>
</evidence>
<dbReference type="RefSeq" id="WP_093045976.1">
    <property type="nucleotide sequence ID" value="NZ_FNQR01000015.1"/>
</dbReference>
<evidence type="ECO:0000313" key="9">
    <source>
        <dbReference type="EMBL" id="SEB07446.1"/>
    </source>
</evidence>
<evidence type="ECO:0000256" key="1">
    <source>
        <dbReference type="ARBA" id="ARBA00004651"/>
    </source>
</evidence>
<dbReference type="Proteomes" id="UP000198584">
    <property type="component" value="Unassembled WGS sequence"/>
</dbReference>
<evidence type="ECO:0000256" key="7">
    <source>
        <dbReference type="RuleBase" id="RU003942"/>
    </source>
</evidence>
<keyword evidence="10" id="KW-1185">Reference proteome</keyword>
<dbReference type="Gene3D" id="1.10.3730.20">
    <property type="match status" value="1"/>
</dbReference>
<organism evidence="9 10">
    <name type="scientific">Thalassobacillus cyri</name>
    <dbReference type="NCBI Taxonomy" id="571932"/>
    <lineage>
        <taxon>Bacteria</taxon>
        <taxon>Bacillati</taxon>
        <taxon>Bacillota</taxon>
        <taxon>Bacilli</taxon>
        <taxon>Bacillales</taxon>
        <taxon>Bacillaceae</taxon>
        <taxon>Thalassobacillus</taxon>
    </lineage>
</organism>
<sequence>MSWIYLIIAGAFEMSGVVMINKVNRDRKLTTLLFMLLLMASSFLFLKLAMQKLPMGTAYAVWTGIGTVGSTILGMVFYQEPRDWKRVFFITVIIIATIGLRMVS</sequence>
<comment type="similarity">
    <text evidence="7">Belongs to the drug/metabolite transporter (DMT) superfamily. Small multidrug resistance (SMR) (TC 2.A.7.1) family.</text>
</comment>
<keyword evidence="3" id="KW-1003">Cell membrane</keyword>
<dbReference type="PANTHER" id="PTHR30561">
    <property type="entry name" value="SMR FAMILY PROTON-DEPENDENT DRUG EFFLUX TRANSPORTER SUGE"/>
    <property type="match status" value="1"/>
</dbReference>
<dbReference type="FunFam" id="1.10.3730.20:FF:000001">
    <property type="entry name" value="Quaternary ammonium compound resistance transporter SugE"/>
    <property type="match status" value="1"/>
</dbReference>
<dbReference type="AlphaFoldDB" id="A0A1H4GCW2"/>
<dbReference type="GO" id="GO:0022857">
    <property type="term" value="F:transmembrane transporter activity"/>
    <property type="evidence" value="ECO:0007669"/>
    <property type="project" value="InterPro"/>
</dbReference>
<name>A0A1H4GCW2_9BACI</name>
<proteinExistence type="inferred from homology"/>
<feature type="transmembrane region" description="Helical" evidence="8">
    <location>
        <begin position="29"/>
        <end position="46"/>
    </location>
</feature>
<keyword evidence="2" id="KW-0813">Transport</keyword>
<evidence type="ECO:0000256" key="2">
    <source>
        <dbReference type="ARBA" id="ARBA00022448"/>
    </source>
</evidence>
<gene>
    <name evidence="9" type="ORF">SAMN05421743_11548</name>
</gene>
<evidence type="ECO:0000256" key="5">
    <source>
        <dbReference type="ARBA" id="ARBA00022989"/>
    </source>
</evidence>
<dbReference type="EMBL" id="FNQR01000015">
    <property type="protein sequence ID" value="SEB07446.1"/>
    <property type="molecule type" value="Genomic_DNA"/>
</dbReference>
<feature type="transmembrane region" description="Helical" evidence="8">
    <location>
        <begin position="58"/>
        <end position="78"/>
    </location>
</feature>
<comment type="subcellular location">
    <subcellularLocation>
        <location evidence="1 7">Cell membrane</location>
        <topology evidence="1 7">Multi-pass membrane protein</topology>
    </subcellularLocation>
</comment>
<dbReference type="OrthoDB" id="21828at2"/>
<evidence type="ECO:0000256" key="6">
    <source>
        <dbReference type="ARBA" id="ARBA00023136"/>
    </source>
</evidence>
<protein>
    <submittedName>
        <fullName evidence="9">Paired small multidrug resistance pump</fullName>
    </submittedName>
</protein>
<dbReference type="PANTHER" id="PTHR30561:SF0">
    <property type="entry name" value="GUANIDINIUM EXPORTER"/>
    <property type="match status" value="1"/>
</dbReference>
<keyword evidence="6 8" id="KW-0472">Membrane</keyword>
<keyword evidence="4 7" id="KW-0812">Transmembrane</keyword>
<feature type="transmembrane region" description="Helical" evidence="8">
    <location>
        <begin position="84"/>
        <end position="103"/>
    </location>
</feature>
<dbReference type="Pfam" id="PF00893">
    <property type="entry name" value="Multi_Drug_Res"/>
    <property type="match status" value="1"/>
</dbReference>
<reference evidence="9 10" key="1">
    <citation type="submission" date="2016-10" db="EMBL/GenBank/DDBJ databases">
        <authorList>
            <person name="de Groot N.N."/>
        </authorList>
    </citation>
    <scope>NUCLEOTIDE SEQUENCE [LARGE SCALE GENOMIC DNA]</scope>
    <source>
        <strain evidence="9 10">CCM7597</strain>
    </source>
</reference>